<feature type="domain" description="VOC" evidence="2">
    <location>
        <begin position="7"/>
        <end position="133"/>
    </location>
</feature>
<dbReference type="GO" id="GO:0046491">
    <property type="term" value="P:L-methylmalonyl-CoA metabolic process"/>
    <property type="evidence" value="ECO:0007669"/>
    <property type="project" value="TreeGrafter"/>
</dbReference>
<keyword evidence="1" id="KW-0479">Metal-binding</keyword>
<name>A0A7W9TR40_CASDE</name>
<dbReference type="RefSeq" id="WP_052355628.1">
    <property type="nucleotide sequence ID" value="NZ_JACHIB010000019.1"/>
</dbReference>
<dbReference type="EMBL" id="JACHIB010000019">
    <property type="protein sequence ID" value="MBB6085016.1"/>
    <property type="molecule type" value="Genomic_DNA"/>
</dbReference>
<accession>A0A7W9TR40</accession>
<dbReference type="InterPro" id="IPR051785">
    <property type="entry name" value="MMCE/EMCE_epimerase"/>
</dbReference>
<gene>
    <name evidence="3" type="ORF">HNR28_003069</name>
</gene>
<dbReference type="PANTHER" id="PTHR43048:SF3">
    <property type="entry name" value="METHYLMALONYL-COA EPIMERASE, MITOCHONDRIAL"/>
    <property type="match status" value="1"/>
</dbReference>
<evidence type="ECO:0000259" key="2">
    <source>
        <dbReference type="PROSITE" id="PS51819"/>
    </source>
</evidence>
<dbReference type="GO" id="GO:0004493">
    <property type="term" value="F:methylmalonyl-CoA epimerase activity"/>
    <property type="evidence" value="ECO:0007669"/>
    <property type="project" value="UniProtKB-EC"/>
</dbReference>
<dbReference type="Gene3D" id="3.10.180.10">
    <property type="entry name" value="2,3-Dihydroxybiphenyl 1,2-Dioxygenase, domain 1"/>
    <property type="match status" value="1"/>
</dbReference>
<sequence length="148" mass="16599">MEPLFYSMQEIVIAVKDLDKATDRLSEIFAAPADGLASEPLEGIELIQRGVWIGKERIAIVADATGTGPLAQAIEKRGEGIHEICVRTRNLEEAIAHFKAKGVRLTRDEPYVLKNYEYRGEVFSEVRIVFIHPASCYGVLVEVQEWVK</sequence>
<dbReference type="InterPro" id="IPR029068">
    <property type="entry name" value="Glyas_Bleomycin-R_OHBP_Dase"/>
</dbReference>
<dbReference type="AlphaFoldDB" id="A0A7W9TR40"/>
<protein>
    <submittedName>
        <fullName evidence="3">Methylmalonyl-CoA/ethylmalonyl-CoA epimerase</fullName>
        <ecNumber evidence="3">5.1.99.1</ecNumber>
    </submittedName>
</protein>
<dbReference type="EC" id="5.1.99.1" evidence="3"/>
<evidence type="ECO:0000256" key="1">
    <source>
        <dbReference type="ARBA" id="ARBA00022723"/>
    </source>
</evidence>
<evidence type="ECO:0000313" key="3">
    <source>
        <dbReference type="EMBL" id="MBB6085016.1"/>
    </source>
</evidence>
<dbReference type="PROSITE" id="PS51819">
    <property type="entry name" value="VOC"/>
    <property type="match status" value="1"/>
</dbReference>
<dbReference type="Proteomes" id="UP000541136">
    <property type="component" value="Unassembled WGS sequence"/>
</dbReference>
<keyword evidence="3" id="KW-0413">Isomerase</keyword>
<dbReference type="Pfam" id="PF13669">
    <property type="entry name" value="Glyoxalase_4"/>
    <property type="match status" value="1"/>
</dbReference>
<dbReference type="PANTHER" id="PTHR43048">
    <property type="entry name" value="METHYLMALONYL-COA EPIMERASE"/>
    <property type="match status" value="1"/>
</dbReference>
<dbReference type="SUPFAM" id="SSF54593">
    <property type="entry name" value="Glyoxalase/Bleomycin resistance protein/Dihydroxybiphenyl dioxygenase"/>
    <property type="match status" value="1"/>
</dbReference>
<reference evidence="3 4" key="1">
    <citation type="submission" date="2020-08" db="EMBL/GenBank/DDBJ databases">
        <title>Genomic Encyclopedia of Type Strains, Phase IV (KMG-IV): sequencing the most valuable type-strain genomes for metagenomic binning, comparative biology and taxonomic classification.</title>
        <authorList>
            <person name="Goeker M."/>
        </authorList>
    </citation>
    <scope>NUCLEOTIDE SEQUENCE [LARGE SCALE GENOMIC DNA]</scope>
    <source>
        <strain evidence="3 4">DSM 12141</strain>
    </source>
</reference>
<organism evidence="3 4">
    <name type="scientific">Castellaniella defragrans</name>
    <name type="common">Alcaligenes defragrans</name>
    <dbReference type="NCBI Taxonomy" id="75697"/>
    <lineage>
        <taxon>Bacteria</taxon>
        <taxon>Pseudomonadati</taxon>
        <taxon>Pseudomonadota</taxon>
        <taxon>Betaproteobacteria</taxon>
        <taxon>Burkholderiales</taxon>
        <taxon>Alcaligenaceae</taxon>
        <taxon>Castellaniella</taxon>
    </lineage>
</organism>
<dbReference type="GO" id="GO:0046872">
    <property type="term" value="F:metal ion binding"/>
    <property type="evidence" value="ECO:0007669"/>
    <property type="project" value="UniProtKB-KW"/>
</dbReference>
<comment type="caution">
    <text evidence="3">The sequence shown here is derived from an EMBL/GenBank/DDBJ whole genome shotgun (WGS) entry which is preliminary data.</text>
</comment>
<evidence type="ECO:0000313" key="4">
    <source>
        <dbReference type="Proteomes" id="UP000541136"/>
    </source>
</evidence>
<dbReference type="InterPro" id="IPR037523">
    <property type="entry name" value="VOC_core"/>
</dbReference>
<proteinExistence type="predicted"/>